<evidence type="ECO:0000259" key="1">
    <source>
        <dbReference type="PROSITE" id="PS51352"/>
    </source>
</evidence>
<proteinExistence type="predicted"/>
<dbReference type="InterPro" id="IPR000866">
    <property type="entry name" value="AhpC/TSA"/>
</dbReference>
<comment type="caution">
    <text evidence="2">The sequence shown here is derived from an EMBL/GenBank/DDBJ whole genome shotgun (WGS) entry which is preliminary data.</text>
</comment>
<sequence>MRIAAIFLESMFVVWRNTNIYNTMKKAFYLSIGLVMATITGMAQNHWPEHSVQDLRGRTHSLSDYASEKGVTLFVFWKTCCPKNITMIDELNEVWQEYENLEKPIKIVLVSVDDQRTASRVRPIVGSNGWVWDVVMDKNGDLARIYHITMPPQWVAVNSFGKIIYRSKVTNGTLDSAIYFDELITEMNKTN</sequence>
<dbReference type="PANTHER" id="PTHR42852:SF17">
    <property type="entry name" value="THIOREDOXIN-LIKE PROTEIN HI_1115"/>
    <property type="match status" value="1"/>
</dbReference>
<accession>A0A412XAQ4</accession>
<dbReference type="CDD" id="cd02966">
    <property type="entry name" value="TlpA_like_family"/>
    <property type="match status" value="1"/>
</dbReference>
<dbReference type="PANTHER" id="PTHR42852">
    <property type="entry name" value="THIOL:DISULFIDE INTERCHANGE PROTEIN DSBE"/>
    <property type="match status" value="1"/>
</dbReference>
<protein>
    <submittedName>
        <fullName evidence="2">TlpA family protein disulfide reductase</fullName>
    </submittedName>
</protein>
<name>A0A412XAQ4_BACUN</name>
<reference evidence="2 3" key="1">
    <citation type="submission" date="2018-08" db="EMBL/GenBank/DDBJ databases">
        <title>A genome reference for cultivated species of the human gut microbiota.</title>
        <authorList>
            <person name="Zou Y."/>
            <person name="Xue W."/>
            <person name="Luo G."/>
        </authorList>
    </citation>
    <scope>NUCLEOTIDE SEQUENCE [LARGE SCALE GENOMIC DNA]</scope>
    <source>
        <strain evidence="2 3">AF14-42</strain>
    </source>
</reference>
<dbReference type="AlphaFoldDB" id="A0A412XAQ4"/>
<dbReference type="SUPFAM" id="SSF52833">
    <property type="entry name" value="Thioredoxin-like"/>
    <property type="match status" value="1"/>
</dbReference>
<dbReference type="EMBL" id="QRZC01000023">
    <property type="protein sequence ID" value="RGV39917.1"/>
    <property type="molecule type" value="Genomic_DNA"/>
</dbReference>
<dbReference type="InterPro" id="IPR050553">
    <property type="entry name" value="Thioredoxin_ResA/DsbE_sf"/>
</dbReference>
<dbReference type="Gene3D" id="3.40.30.10">
    <property type="entry name" value="Glutaredoxin"/>
    <property type="match status" value="1"/>
</dbReference>
<dbReference type="GO" id="GO:0016491">
    <property type="term" value="F:oxidoreductase activity"/>
    <property type="evidence" value="ECO:0007669"/>
    <property type="project" value="InterPro"/>
</dbReference>
<feature type="domain" description="Thioredoxin" evidence="1">
    <location>
        <begin position="41"/>
        <end position="189"/>
    </location>
</feature>
<dbReference type="GO" id="GO:0016209">
    <property type="term" value="F:antioxidant activity"/>
    <property type="evidence" value="ECO:0007669"/>
    <property type="project" value="InterPro"/>
</dbReference>
<dbReference type="InterPro" id="IPR036249">
    <property type="entry name" value="Thioredoxin-like_sf"/>
</dbReference>
<gene>
    <name evidence="2" type="ORF">DWW14_15855</name>
</gene>
<dbReference type="PROSITE" id="PS51352">
    <property type="entry name" value="THIOREDOXIN_2"/>
    <property type="match status" value="1"/>
</dbReference>
<evidence type="ECO:0000313" key="3">
    <source>
        <dbReference type="Proteomes" id="UP000285343"/>
    </source>
</evidence>
<organism evidence="2 3">
    <name type="scientific">Bacteroides uniformis</name>
    <dbReference type="NCBI Taxonomy" id="820"/>
    <lineage>
        <taxon>Bacteria</taxon>
        <taxon>Pseudomonadati</taxon>
        <taxon>Bacteroidota</taxon>
        <taxon>Bacteroidia</taxon>
        <taxon>Bacteroidales</taxon>
        <taxon>Bacteroidaceae</taxon>
        <taxon>Bacteroides</taxon>
    </lineage>
</organism>
<dbReference type="InterPro" id="IPR013766">
    <property type="entry name" value="Thioredoxin_domain"/>
</dbReference>
<dbReference type="Proteomes" id="UP000285343">
    <property type="component" value="Unassembled WGS sequence"/>
</dbReference>
<dbReference type="Pfam" id="PF00578">
    <property type="entry name" value="AhpC-TSA"/>
    <property type="match status" value="1"/>
</dbReference>
<evidence type="ECO:0000313" key="2">
    <source>
        <dbReference type="EMBL" id="RGV39917.1"/>
    </source>
</evidence>